<feature type="compositionally biased region" description="Pro residues" evidence="7">
    <location>
        <begin position="180"/>
        <end position="192"/>
    </location>
</feature>
<evidence type="ECO:0000256" key="2">
    <source>
        <dbReference type="ARBA" id="ARBA00022723"/>
    </source>
</evidence>
<evidence type="ECO:0000259" key="9">
    <source>
        <dbReference type="PROSITE" id="PS50271"/>
    </source>
</evidence>
<dbReference type="Pfam" id="PF07576">
    <property type="entry name" value="BRAP2"/>
    <property type="match status" value="1"/>
</dbReference>
<sequence length="546" mass="59625">MEEAETVEYWAGNPSVEIIHGHIKVSRAADTEAAGSSSGKPEACMVLASSVPCHMSAPEFCDFLGAFGPSTHRRFRHCRVLHGKNSEEYLIALLMATPQDVQWLIDDFHGKSFNAIEPGVCNLHFVWACQTGPLLEDSASPNTFGRRWSPVPQHADRPMVREPCPSTPFMLPSASHGYEPPAPSPSPPPPELPELFVGTGAGTQSVVSPTPTASAGERPFCAVCLETVDSNPSEYQLTELGGGVPLTILCGHTFHARCLSRWCDTTCPVCRFQQHPYQTSSCDVCGQAEGVHICLVCGFIGCTAPQGEGHALQHFESSSHAYALDVNTQHVWDYAGNGYVHRLLFNDSDGKMVEHTVPAADGGAAAAGLTARSVFGDVRWADMEDDDCEKIAALFTRASAASSSSSNTKKQEAIVSEFNNLLSSQMTAQREHFDELRQDIEKQCATELSELEDQLRLSKQKADEAQRQLTESQEELKTLEQKIAQAVADEALAQRQRSQLEQLNQRLSQEQRAFEDRQDTAAEKKKSGRQLRDRRPGCTGGVRGVG</sequence>
<protein>
    <recommendedName>
        <fullName evidence="12">BRCA1-associated protein</fullName>
    </recommendedName>
</protein>
<dbReference type="SMART" id="SM00184">
    <property type="entry name" value="RING"/>
    <property type="match status" value="1"/>
</dbReference>
<keyword evidence="2" id="KW-0479">Metal-binding</keyword>
<dbReference type="InterPro" id="IPR011422">
    <property type="entry name" value="BRAP2/ETP1_RRM"/>
</dbReference>
<feature type="compositionally biased region" description="Basic and acidic residues" evidence="7">
    <location>
        <begin position="512"/>
        <end position="536"/>
    </location>
</feature>
<dbReference type="InterPro" id="IPR024766">
    <property type="entry name" value="Znf_RING_H2"/>
</dbReference>
<evidence type="ECO:0000256" key="4">
    <source>
        <dbReference type="ARBA" id="ARBA00022786"/>
    </source>
</evidence>
<dbReference type="InterPro" id="IPR001607">
    <property type="entry name" value="Znf_UBP"/>
</dbReference>
<dbReference type="Pfam" id="PF12678">
    <property type="entry name" value="zf-rbx1"/>
    <property type="match status" value="1"/>
</dbReference>
<dbReference type="InterPro" id="IPR047243">
    <property type="entry name" value="RING-H2_BRAP2"/>
</dbReference>
<evidence type="ECO:0000256" key="7">
    <source>
        <dbReference type="SAM" id="MobiDB-lite"/>
    </source>
</evidence>
<evidence type="ECO:0000256" key="1">
    <source>
        <dbReference type="ARBA" id="ARBA00004906"/>
    </source>
</evidence>
<proteinExistence type="predicted"/>
<dbReference type="InterPro" id="IPR013083">
    <property type="entry name" value="Znf_RING/FYVE/PHD"/>
</dbReference>
<feature type="region of interest" description="Disordered" evidence="7">
    <location>
        <begin position="503"/>
        <end position="546"/>
    </location>
</feature>
<evidence type="ECO:0000256" key="5">
    <source>
        <dbReference type="ARBA" id="ARBA00022833"/>
    </source>
</evidence>
<reference evidence="10 11" key="1">
    <citation type="submission" date="2024-02" db="EMBL/GenBank/DDBJ databases">
        <authorList>
            <person name="Chen Y."/>
            <person name="Shah S."/>
            <person name="Dougan E. K."/>
            <person name="Thang M."/>
            <person name="Chan C."/>
        </authorList>
    </citation>
    <scope>NUCLEOTIDE SEQUENCE [LARGE SCALE GENOMIC DNA]</scope>
</reference>
<dbReference type="PANTHER" id="PTHR24007:SF7">
    <property type="entry name" value="BRCA1-ASSOCIATED PROTEIN"/>
    <property type="match status" value="1"/>
</dbReference>
<evidence type="ECO:0000313" key="10">
    <source>
        <dbReference type="EMBL" id="CAK9118244.1"/>
    </source>
</evidence>
<feature type="domain" description="RING-type" evidence="8">
    <location>
        <begin position="221"/>
        <end position="271"/>
    </location>
</feature>
<evidence type="ECO:0000256" key="3">
    <source>
        <dbReference type="ARBA" id="ARBA00022771"/>
    </source>
</evidence>
<keyword evidence="11" id="KW-1185">Reference proteome</keyword>
<dbReference type="PROSITE" id="PS50089">
    <property type="entry name" value="ZF_RING_2"/>
    <property type="match status" value="1"/>
</dbReference>
<dbReference type="Proteomes" id="UP001642484">
    <property type="component" value="Unassembled WGS sequence"/>
</dbReference>
<dbReference type="PANTHER" id="PTHR24007">
    <property type="entry name" value="BRCA1-ASSOCIATED PROTEIN"/>
    <property type="match status" value="1"/>
</dbReference>
<evidence type="ECO:0008006" key="12">
    <source>
        <dbReference type="Google" id="ProtNLM"/>
    </source>
</evidence>
<evidence type="ECO:0000313" key="11">
    <source>
        <dbReference type="Proteomes" id="UP001642484"/>
    </source>
</evidence>
<organism evidence="10 11">
    <name type="scientific">Durusdinium trenchii</name>
    <dbReference type="NCBI Taxonomy" id="1381693"/>
    <lineage>
        <taxon>Eukaryota</taxon>
        <taxon>Sar</taxon>
        <taxon>Alveolata</taxon>
        <taxon>Dinophyceae</taxon>
        <taxon>Suessiales</taxon>
        <taxon>Symbiodiniaceae</taxon>
        <taxon>Durusdinium</taxon>
    </lineage>
</organism>
<evidence type="ECO:0000256" key="6">
    <source>
        <dbReference type="PROSITE-ProRule" id="PRU00502"/>
    </source>
</evidence>
<keyword evidence="3 6" id="KW-0863">Zinc-finger</keyword>
<evidence type="ECO:0000259" key="8">
    <source>
        <dbReference type="PROSITE" id="PS50089"/>
    </source>
</evidence>
<feature type="domain" description="UBP-type" evidence="9">
    <location>
        <begin position="265"/>
        <end position="359"/>
    </location>
</feature>
<accession>A0ABP0T1E8</accession>
<dbReference type="InterPro" id="IPR001841">
    <property type="entry name" value="Znf_RING"/>
</dbReference>
<dbReference type="EMBL" id="CAXAMN010028950">
    <property type="protein sequence ID" value="CAK9118244.1"/>
    <property type="molecule type" value="Genomic_DNA"/>
</dbReference>
<dbReference type="Gene3D" id="3.30.40.10">
    <property type="entry name" value="Zinc/RING finger domain, C3HC4 (zinc finger)"/>
    <property type="match status" value="2"/>
</dbReference>
<dbReference type="Pfam" id="PF02148">
    <property type="entry name" value="zf-UBP"/>
    <property type="match status" value="1"/>
</dbReference>
<name>A0ABP0T1E8_9DINO</name>
<dbReference type="CDD" id="cd16457">
    <property type="entry name" value="RING-H2_BRAP2"/>
    <property type="match status" value="1"/>
</dbReference>
<gene>
    <name evidence="10" type="ORF">CCMP2556_LOCUS55373</name>
</gene>
<dbReference type="SMART" id="SM00290">
    <property type="entry name" value="ZnF_UBP"/>
    <property type="match status" value="1"/>
</dbReference>
<keyword evidence="5" id="KW-0862">Zinc</keyword>
<keyword evidence="4" id="KW-0833">Ubl conjugation pathway</keyword>
<comment type="caution">
    <text evidence="10">The sequence shown here is derived from an EMBL/GenBank/DDBJ whole genome shotgun (WGS) entry which is preliminary data.</text>
</comment>
<comment type="pathway">
    <text evidence="1">Protein modification; protein ubiquitination.</text>
</comment>
<feature type="region of interest" description="Disordered" evidence="7">
    <location>
        <begin position="171"/>
        <end position="195"/>
    </location>
</feature>
<dbReference type="PROSITE" id="PS50271">
    <property type="entry name" value="ZF_UBP"/>
    <property type="match status" value="1"/>
</dbReference>
<dbReference type="SUPFAM" id="SSF57850">
    <property type="entry name" value="RING/U-box"/>
    <property type="match status" value="2"/>
</dbReference>